<sequence length="138" mass="15851">MPQRVLGRKQAYLVQSTTGSLSVMSRQGQQEPGARTSRFDVVAIYLETQPWTEVKNLKNTSLFLGWNSSFSLEINEKHHIKSKRIYFTDDYLESSRHTKNGGGKDMGIYHLEDGKIEPHFSGKSYSHFSPPLWIEPNF</sequence>
<reference evidence="2 3" key="1">
    <citation type="submission" date="2024-11" db="EMBL/GenBank/DDBJ databases">
        <title>Chromosome-level genome assembly of Eucalyptus globulus Labill. provides insights into its genome evolution.</title>
        <authorList>
            <person name="Li X."/>
        </authorList>
    </citation>
    <scope>NUCLEOTIDE SEQUENCE [LARGE SCALE GENOMIC DNA]</scope>
    <source>
        <strain evidence="2">CL2024</strain>
        <tissue evidence="2">Fresh tender leaves</tissue>
    </source>
</reference>
<accession>A0ABD3JDS2</accession>
<dbReference type="InterPro" id="IPR050942">
    <property type="entry name" value="F-box_BR-signaling"/>
</dbReference>
<dbReference type="Proteomes" id="UP001634007">
    <property type="component" value="Unassembled WGS sequence"/>
</dbReference>
<evidence type="ECO:0000313" key="2">
    <source>
        <dbReference type="EMBL" id="KAL3724938.1"/>
    </source>
</evidence>
<dbReference type="Pfam" id="PF03478">
    <property type="entry name" value="Beta-prop_KIB1-4"/>
    <property type="match status" value="1"/>
</dbReference>
<dbReference type="AlphaFoldDB" id="A0ABD3JDS2"/>
<organism evidence="2 3">
    <name type="scientific">Eucalyptus globulus</name>
    <name type="common">Tasmanian blue gum</name>
    <dbReference type="NCBI Taxonomy" id="34317"/>
    <lineage>
        <taxon>Eukaryota</taxon>
        <taxon>Viridiplantae</taxon>
        <taxon>Streptophyta</taxon>
        <taxon>Embryophyta</taxon>
        <taxon>Tracheophyta</taxon>
        <taxon>Spermatophyta</taxon>
        <taxon>Magnoliopsida</taxon>
        <taxon>eudicotyledons</taxon>
        <taxon>Gunneridae</taxon>
        <taxon>Pentapetalae</taxon>
        <taxon>rosids</taxon>
        <taxon>malvids</taxon>
        <taxon>Myrtales</taxon>
        <taxon>Myrtaceae</taxon>
        <taxon>Myrtoideae</taxon>
        <taxon>Eucalypteae</taxon>
        <taxon>Eucalyptus</taxon>
    </lineage>
</organism>
<protein>
    <recommendedName>
        <fullName evidence="1">KIB1-4 beta-propeller domain-containing protein</fullName>
    </recommendedName>
</protein>
<keyword evidence="3" id="KW-1185">Reference proteome</keyword>
<comment type="caution">
    <text evidence="2">The sequence shown here is derived from an EMBL/GenBank/DDBJ whole genome shotgun (WGS) entry which is preliminary data.</text>
</comment>
<proteinExistence type="predicted"/>
<evidence type="ECO:0000259" key="1">
    <source>
        <dbReference type="Pfam" id="PF03478"/>
    </source>
</evidence>
<dbReference type="EMBL" id="JBJKBG010000008">
    <property type="protein sequence ID" value="KAL3724938.1"/>
    <property type="molecule type" value="Genomic_DNA"/>
</dbReference>
<evidence type="ECO:0000313" key="3">
    <source>
        <dbReference type="Proteomes" id="UP001634007"/>
    </source>
</evidence>
<dbReference type="InterPro" id="IPR005174">
    <property type="entry name" value="KIB1-4_b-propeller"/>
</dbReference>
<dbReference type="PANTHER" id="PTHR44259:SF65">
    <property type="entry name" value="F-BOX DOMAIN-CONTAINING PROTEIN"/>
    <property type="match status" value="1"/>
</dbReference>
<name>A0ABD3JDS2_EUCGL</name>
<dbReference type="PANTHER" id="PTHR44259">
    <property type="entry name" value="OS07G0183000 PROTEIN-RELATED"/>
    <property type="match status" value="1"/>
</dbReference>
<gene>
    <name evidence="2" type="ORF">ACJRO7_030015</name>
</gene>
<feature type="domain" description="KIB1-4 beta-propeller" evidence="1">
    <location>
        <begin position="6"/>
        <end position="109"/>
    </location>
</feature>